<comment type="caution">
    <text evidence="2">The sequence shown here is derived from an EMBL/GenBank/DDBJ whole genome shotgun (WGS) entry which is preliminary data.</text>
</comment>
<name>A0ABY3END3_9BURK</name>
<dbReference type="EMBL" id="VCIZ01000006">
    <property type="protein sequence ID" value="TSP12296.1"/>
    <property type="molecule type" value="Genomic_DNA"/>
</dbReference>
<keyword evidence="3" id="KW-1185">Reference proteome</keyword>
<organism evidence="2 3">
    <name type="scientific">Cupriavidus campinensis</name>
    <dbReference type="NCBI Taxonomy" id="151783"/>
    <lineage>
        <taxon>Bacteria</taxon>
        <taxon>Pseudomonadati</taxon>
        <taxon>Pseudomonadota</taxon>
        <taxon>Betaproteobacteria</taxon>
        <taxon>Burkholderiales</taxon>
        <taxon>Burkholderiaceae</taxon>
        <taxon>Cupriavidus</taxon>
    </lineage>
</organism>
<accession>A0ABY3END3</accession>
<evidence type="ECO:0008006" key="4">
    <source>
        <dbReference type="Google" id="ProtNLM"/>
    </source>
</evidence>
<protein>
    <recommendedName>
        <fullName evidence="4">Surface antigen domain-containing protein</fullName>
    </recommendedName>
</protein>
<reference evidence="2 3" key="1">
    <citation type="submission" date="2019-05" db="EMBL/GenBank/DDBJ databases">
        <title>Whole genome sequence analysis of Cupriavidus campinensis S14E4C strain.</title>
        <authorList>
            <person name="Abbaszade G."/>
            <person name="Szabo A."/>
            <person name="Toumi M."/>
            <person name="Toth E."/>
        </authorList>
    </citation>
    <scope>NUCLEOTIDE SEQUENCE [LARGE SCALE GENOMIC DNA]</scope>
    <source>
        <strain evidence="2 3">S14E4C</strain>
    </source>
</reference>
<keyword evidence="1" id="KW-0732">Signal</keyword>
<sequence>MSRRLAVNVRACVCLAMCAVAWPAQAYFDHFLNNTIVGRLSRPQTETLAAIYRTALSEKDDGSTTPFQLEADKDAKAAEGSMTLVKTTQKGDQRCRQVKSEFRQAGKTEKWTGWYCRKGDGDWRRTQMKE</sequence>
<evidence type="ECO:0000313" key="3">
    <source>
        <dbReference type="Proteomes" id="UP000318943"/>
    </source>
</evidence>
<proteinExistence type="predicted"/>
<dbReference type="RefSeq" id="WP_144197881.1">
    <property type="nucleotide sequence ID" value="NZ_VCIZ01000006.1"/>
</dbReference>
<feature type="signal peptide" evidence="1">
    <location>
        <begin position="1"/>
        <end position="26"/>
    </location>
</feature>
<gene>
    <name evidence="2" type="ORF">FGG12_11900</name>
</gene>
<evidence type="ECO:0000313" key="2">
    <source>
        <dbReference type="EMBL" id="TSP12296.1"/>
    </source>
</evidence>
<evidence type="ECO:0000256" key="1">
    <source>
        <dbReference type="SAM" id="SignalP"/>
    </source>
</evidence>
<dbReference type="Proteomes" id="UP000318943">
    <property type="component" value="Unassembled WGS sequence"/>
</dbReference>
<feature type="chain" id="PRO_5047389718" description="Surface antigen domain-containing protein" evidence="1">
    <location>
        <begin position="27"/>
        <end position="130"/>
    </location>
</feature>